<keyword evidence="8" id="KW-1185">Reference proteome</keyword>
<evidence type="ECO:0000256" key="3">
    <source>
        <dbReference type="ARBA" id="ARBA00022833"/>
    </source>
</evidence>
<dbReference type="PANTHER" id="PTHR21497">
    <property type="entry name" value="UBIQUITIN LIGASE E3 ALPHA-RELATED"/>
    <property type="match status" value="1"/>
</dbReference>
<dbReference type="CDD" id="cd19672">
    <property type="entry name" value="UBR-box_UBR1_like"/>
    <property type="match status" value="1"/>
</dbReference>
<evidence type="ECO:0000259" key="6">
    <source>
        <dbReference type="PROSITE" id="PS51157"/>
    </source>
</evidence>
<keyword evidence="5" id="KW-0808">Transferase</keyword>
<dbReference type="InterPro" id="IPR039164">
    <property type="entry name" value="UBR1-like"/>
</dbReference>
<dbReference type="GO" id="GO:0008270">
    <property type="term" value="F:zinc ion binding"/>
    <property type="evidence" value="ECO:0007669"/>
    <property type="project" value="UniProtKB-UniRule"/>
</dbReference>
<gene>
    <name evidence="7" type="ORF">GCK32_000993</name>
</gene>
<evidence type="ECO:0000313" key="8">
    <source>
        <dbReference type="Proteomes" id="UP001331761"/>
    </source>
</evidence>
<evidence type="ECO:0000256" key="2">
    <source>
        <dbReference type="ARBA" id="ARBA00022771"/>
    </source>
</evidence>
<organism evidence="7 8">
    <name type="scientific">Trichostrongylus colubriformis</name>
    <name type="common">Black scour worm</name>
    <dbReference type="NCBI Taxonomy" id="6319"/>
    <lineage>
        <taxon>Eukaryota</taxon>
        <taxon>Metazoa</taxon>
        <taxon>Ecdysozoa</taxon>
        <taxon>Nematoda</taxon>
        <taxon>Chromadorea</taxon>
        <taxon>Rhabditida</taxon>
        <taxon>Rhabditina</taxon>
        <taxon>Rhabditomorpha</taxon>
        <taxon>Strongyloidea</taxon>
        <taxon>Trichostrongylidae</taxon>
        <taxon>Trichostrongylus</taxon>
    </lineage>
</organism>
<keyword evidence="3 5" id="KW-0862">Zinc</keyword>
<comment type="function">
    <text evidence="5">Ubiquitin ligase protein which is a component of the N-end rule pathway. Recognizes and binds to proteins bearing specific N-terminal residues that are destabilizing according to the N-end rule, leading to their ubiquitination and subsequent degradation.</text>
</comment>
<name>A0AAN8GEH5_TRICO</name>
<dbReference type="GO" id="GO:0005737">
    <property type="term" value="C:cytoplasm"/>
    <property type="evidence" value="ECO:0007669"/>
    <property type="project" value="TreeGrafter"/>
</dbReference>
<dbReference type="Proteomes" id="UP001331761">
    <property type="component" value="Unassembled WGS sequence"/>
</dbReference>
<evidence type="ECO:0000256" key="5">
    <source>
        <dbReference type="RuleBase" id="RU366018"/>
    </source>
</evidence>
<evidence type="ECO:0000313" key="7">
    <source>
        <dbReference type="EMBL" id="KAK5984923.1"/>
    </source>
</evidence>
<dbReference type="PANTHER" id="PTHR21497:SF24">
    <property type="entry name" value="E3 UBIQUITIN-PROTEIN LIGASE UBR1"/>
    <property type="match status" value="1"/>
</dbReference>
<dbReference type="Pfam" id="PF02207">
    <property type="entry name" value="zf-UBR"/>
    <property type="match status" value="1"/>
</dbReference>
<proteinExistence type="inferred from homology"/>
<comment type="caution">
    <text evidence="7">The sequence shown here is derived from an EMBL/GenBank/DDBJ whole genome shotgun (WGS) entry which is preliminary data.</text>
</comment>
<protein>
    <recommendedName>
        <fullName evidence="5">E3 ubiquitin-protein ligase</fullName>
        <ecNumber evidence="5">2.3.2.27</ecNumber>
    </recommendedName>
</protein>
<dbReference type="SMART" id="SM00396">
    <property type="entry name" value="ZnF_UBR1"/>
    <property type="match status" value="1"/>
</dbReference>
<reference evidence="7 8" key="1">
    <citation type="submission" date="2019-10" db="EMBL/GenBank/DDBJ databases">
        <title>Assembly and Annotation for the nematode Trichostrongylus colubriformis.</title>
        <authorList>
            <person name="Martin J."/>
        </authorList>
    </citation>
    <scope>NUCLEOTIDE SEQUENCE [LARGE SCALE GENOMIC DNA]</scope>
    <source>
        <strain evidence="7">G859</strain>
        <tissue evidence="7">Whole worm</tissue>
    </source>
</reference>
<keyword evidence="1 5" id="KW-0479">Metal-binding</keyword>
<dbReference type="PROSITE" id="PS51157">
    <property type="entry name" value="ZF_UBR"/>
    <property type="match status" value="1"/>
</dbReference>
<feature type="domain" description="UBR-type" evidence="6">
    <location>
        <begin position="363"/>
        <end position="464"/>
    </location>
</feature>
<feature type="zinc finger region" description="UBR-type" evidence="4">
    <location>
        <begin position="363"/>
        <end position="464"/>
    </location>
</feature>
<dbReference type="EMBL" id="WIXE01002312">
    <property type="protein sequence ID" value="KAK5984923.1"/>
    <property type="molecule type" value="Genomic_DNA"/>
</dbReference>
<evidence type="ECO:0000256" key="1">
    <source>
        <dbReference type="ARBA" id="ARBA00022723"/>
    </source>
</evidence>
<accession>A0AAN8GEH5</accession>
<keyword evidence="5" id="KW-0833">Ubl conjugation pathway</keyword>
<dbReference type="GO" id="GO:0071596">
    <property type="term" value="P:ubiquitin-dependent protein catabolic process via the N-end rule pathway"/>
    <property type="evidence" value="ECO:0007669"/>
    <property type="project" value="UniProtKB-UniRule"/>
</dbReference>
<dbReference type="EC" id="2.3.2.27" evidence="5"/>
<comment type="similarity">
    <text evidence="5">Belongs to the E3 ubiquitin-protein ligase UBR1-like family.</text>
</comment>
<dbReference type="InterPro" id="IPR003126">
    <property type="entry name" value="Znf_UBR"/>
</dbReference>
<evidence type="ECO:0000256" key="4">
    <source>
        <dbReference type="PROSITE-ProRule" id="PRU00508"/>
    </source>
</evidence>
<comment type="catalytic activity">
    <reaction evidence="5">
        <text>S-ubiquitinyl-[E2 ubiquitin-conjugating enzyme]-L-cysteine + [acceptor protein]-L-lysine = [E2 ubiquitin-conjugating enzyme]-L-cysteine + N(6)-ubiquitinyl-[acceptor protein]-L-lysine.</text>
        <dbReference type="EC" id="2.3.2.27"/>
    </reaction>
</comment>
<dbReference type="GO" id="GO:0016567">
    <property type="term" value="P:protein ubiquitination"/>
    <property type="evidence" value="ECO:0007669"/>
    <property type="project" value="UniProtKB-UniRule"/>
</dbReference>
<keyword evidence="2 5" id="KW-0863">Zinc-finger</keyword>
<dbReference type="AlphaFoldDB" id="A0AAN8GEH5"/>
<sequence length="478" mass="53728">MVDAAQDVTASEKAGAAEMEDEINCQQSRDFLSKGCKKLIITLQYTGKIYIKGPKQNEDDGTRREAARFFEILTSQSIFNSDHNVFANKFFEGRVDNDVGLGEGKCVKSGFEKNVRFLGTVKKLQILSCQLTVSTVRFFCSPEFIYQYLITLGLYGRDTNSYHNHHYSLPITEVLVYSEEITFYRDQSVLDFIRDKFVTLRACTQHASASKKKNLIMADCLSLSGYVVGGEIDDVVDKISNTNKRICQTHVVHAAQYIYICAEMIAIGRKFSHFNPTAKGSSAYVASGDIPSHLVEIINGMSNVGGPKPQISSNASENLRRSEVASVSTPYTCLSLNHFHTLKIRRYSYHWPNLSSERRQPGQICGHVFKSGELTYSCKDCAKDPTCVMCRECFHLSKHKAHNTRLRHNGIQVSFYCLSIAIIYFPGGQFKLFSSMHTSTGAGCWDCDDKDAWKSGYASTLEKNESDVIPFSRWNLSK</sequence>
<dbReference type="GO" id="GO:0000151">
    <property type="term" value="C:ubiquitin ligase complex"/>
    <property type="evidence" value="ECO:0007669"/>
    <property type="project" value="TreeGrafter"/>
</dbReference>
<dbReference type="Gene3D" id="2.10.110.30">
    <property type="match status" value="1"/>
</dbReference>
<comment type="pathway">
    <text evidence="5">Protein modification; protein ubiquitination.</text>
</comment>
<dbReference type="GO" id="GO:0061630">
    <property type="term" value="F:ubiquitin protein ligase activity"/>
    <property type="evidence" value="ECO:0007669"/>
    <property type="project" value="UniProtKB-UniRule"/>
</dbReference>